<dbReference type="PANTHER" id="PTHR10859:SF91">
    <property type="entry name" value="DOLICHYL-PHOSPHATE BETA-GLUCOSYLTRANSFERASE"/>
    <property type="match status" value="1"/>
</dbReference>
<comment type="pathway">
    <text evidence="2">Protein modification; protein glycosylation.</text>
</comment>
<sequence length="261" mass="28553">MEQPTDQTRDRADPVLSLIVPAYNEASRIAATVTSAVAYLDAQDDPYELIVVDDGSEDETAAIARSAAAGHPSVSVLSIPHGGKAAATRAGIVHARGELIAFSDADLATPLPYLVELRQAIVNGADVAIGSREGMGARRLGEPAYRHVMGRGFNWLVRLMVLPGLDDTQCGFKMFRRDAARAILQKSRLYADAAEVVNGPRVTAFDVELLVVARRLGHRIQPVPVVWTYGSQSKVNPARDTWHNFRDVVRVRLNDWRGTYR</sequence>
<evidence type="ECO:0000313" key="14">
    <source>
        <dbReference type="EMBL" id="CAA9543911.1"/>
    </source>
</evidence>
<keyword evidence="6" id="KW-0808">Transferase</keyword>
<keyword evidence="7" id="KW-0812">Transmembrane</keyword>
<gene>
    <name evidence="14" type="ORF">AVDCRST_MAG73-2217</name>
</gene>
<dbReference type="InterPro" id="IPR001173">
    <property type="entry name" value="Glyco_trans_2-like"/>
</dbReference>
<comment type="similarity">
    <text evidence="3">Belongs to the glycosyltransferase 2 family.</text>
</comment>
<dbReference type="PANTHER" id="PTHR10859">
    <property type="entry name" value="GLYCOSYL TRANSFERASE"/>
    <property type="match status" value="1"/>
</dbReference>
<name>A0A6J4UCH5_9BACT</name>
<dbReference type="CDD" id="cd04188">
    <property type="entry name" value="DPG_synthase"/>
    <property type="match status" value="1"/>
</dbReference>
<dbReference type="GO" id="GO:0004581">
    <property type="term" value="F:dolichyl-phosphate beta-glucosyltransferase activity"/>
    <property type="evidence" value="ECO:0007669"/>
    <property type="project" value="UniProtKB-EC"/>
</dbReference>
<evidence type="ECO:0000256" key="4">
    <source>
        <dbReference type="ARBA" id="ARBA00012583"/>
    </source>
</evidence>
<dbReference type="GO" id="GO:0006487">
    <property type="term" value="P:protein N-linked glycosylation"/>
    <property type="evidence" value="ECO:0007669"/>
    <property type="project" value="TreeGrafter"/>
</dbReference>
<accession>A0A6J4UCH5</accession>
<evidence type="ECO:0000256" key="11">
    <source>
        <dbReference type="ARBA" id="ARBA00023136"/>
    </source>
</evidence>
<dbReference type="AlphaFoldDB" id="A0A6J4UCH5"/>
<dbReference type="Pfam" id="PF00535">
    <property type="entry name" value="Glycos_transf_2"/>
    <property type="match status" value="1"/>
</dbReference>
<keyword evidence="11" id="KW-0472">Membrane</keyword>
<dbReference type="SUPFAM" id="SSF53448">
    <property type="entry name" value="Nucleotide-diphospho-sugar transferases"/>
    <property type="match status" value="1"/>
</dbReference>
<feature type="domain" description="Glycosyltransferase 2-like" evidence="13">
    <location>
        <begin position="17"/>
        <end position="183"/>
    </location>
</feature>
<evidence type="ECO:0000256" key="6">
    <source>
        <dbReference type="ARBA" id="ARBA00022679"/>
    </source>
</evidence>
<protein>
    <recommendedName>
        <fullName evidence="4">dolichyl-phosphate beta-glucosyltransferase</fullName>
        <ecNumber evidence="4">2.4.1.117</ecNumber>
    </recommendedName>
</protein>
<evidence type="ECO:0000259" key="13">
    <source>
        <dbReference type="Pfam" id="PF00535"/>
    </source>
</evidence>
<evidence type="ECO:0000256" key="2">
    <source>
        <dbReference type="ARBA" id="ARBA00004922"/>
    </source>
</evidence>
<organism evidence="14">
    <name type="scientific">uncultured Thermomicrobiales bacterium</name>
    <dbReference type="NCBI Taxonomy" id="1645740"/>
    <lineage>
        <taxon>Bacteria</taxon>
        <taxon>Pseudomonadati</taxon>
        <taxon>Thermomicrobiota</taxon>
        <taxon>Thermomicrobia</taxon>
        <taxon>Thermomicrobiales</taxon>
        <taxon>environmental samples</taxon>
    </lineage>
</organism>
<dbReference type="InterPro" id="IPR035518">
    <property type="entry name" value="DPG_synthase"/>
</dbReference>
<keyword evidence="5" id="KW-0328">Glycosyltransferase</keyword>
<keyword evidence="10" id="KW-1133">Transmembrane helix</keyword>
<evidence type="ECO:0000256" key="5">
    <source>
        <dbReference type="ARBA" id="ARBA00022676"/>
    </source>
</evidence>
<dbReference type="Gene3D" id="3.90.550.10">
    <property type="entry name" value="Spore Coat Polysaccharide Biosynthesis Protein SpsA, Chain A"/>
    <property type="match status" value="1"/>
</dbReference>
<evidence type="ECO:0000256" key="12">
    <source>
        <dbReference type="ARBA" id="ARBA00045097"/>
    </source>
</evidence>
<keyword evidence="8" id="KW-0256">Endoplasmic reticulum</keyword>
<dbReference type="EMBL" id="CADCWE010000140">
    <property type="protein sequence ID" value="CAA9543911.1"/>
    <property type="molecule type" value="Genomic_DNA"/>
</dbReference>
<dbReference type="InterPro" id="IPR029044">
    <property type="entry name" value="Nucleotide-diphossugar_trans"/>
</dbReference>
<evidence type="ECO:0000256" key="3">
    <source>
        <dbReference type="ARBA" id="ARBA00006739"/>
    </source>
</evidence>
<reference evidence="14" key="1">
    <citation type="submission" date="2020-02" db="EMBL/GenBank/DDBJ databases">
        <authorList>
            <person name="Meier V. D."/>
        </authorList>
    </citation>
    <scope>NUCLEOTIDE SEQUENCE</scope>
    <source>
        <strain evidence="14">AVDCRST_MAG73</strain>
    </source>
</reference>
<evidence type="ECO:0000256" key="7">
    <source>
        <dbReference type="ARBA" id="ARBA00022692"/>
    </source>
</evidence>
<evidence type="ECO:0000256" key="10">
    <source>
        <dbReference type="ARBA" id="ARBA00022989"/>
    </source>
</evidence>
<evidence type="ECO:0000256" key="8">
    <source>
        <dbReference type="ARBA" id="ARBA00022824"/>
    </source>
</evidence>
<evidence type="ECO:0000256" key="1">
    <source>
        <dbReference type="ARBA" id="ARBA00004389"/>
    </source>
</evidence>
<keyword evidence="9" id="KW-0735">Signal-anchor</keyword>
<dbReference type="EC" id="2.4.1.117" evidence="4"/>
<proteinExistence type="inferred from homology"/>
<evidence type="ECO:0000256" key="9">
    <source>
        <dbReference type="ARBA" id="ARBA00022968"/>
    </source>
</evidence>
<comment type="catalytic activity">
    <reaction evidence="12">
        <text>a di-trans,poly-cis-dolichyl phosphate + UDP-alpha-D-glucose = a di-trans,poly-cis-dolichyl beta-D-glucosyl phosphate + UDP</text>
        <dbReference type="Rhea" id="RHEA:15401"/>
        <dbReference type="Rhea" id="RHEA-COMP:19498"/>
        <dbReference type="Rhea" id="RHEA-COMP:19502"/>
        <dbReference type="ChEBI" id="CHEBI:57525"/>
        <dbReference type="ChEBI" id="CHEBI:57683"/>
        <dbReference type="ChEBI" id="CHEBI:58223"/>
        <dbReference type="ChEBI" id="CHEBI:58885"/>
        <dbReference type="EC" id="2.4.1.117"/>
    </reaction>
    <physiologicalReaction direction="left-to-right" evidence="12">
        <dbReference type="Rhea" id="RHEA:15402"/>
    </physiologicalReaction>
</comment>
<comment type="subcellular location">
    <subcellularLocation>
        <location evidence="1">Endoplasmic reticulum membrane</location>
        <topology evidence="1">Single-pass membrane protein</topology>
    </subcellularLocation>
</comment>